<gene>
    <name evidence="1" type="ORF">EV132_10230</name>
</gene>
<evidence type="ECO:0000313" key="1">
    <source>
        <dbReference type="EMBL" id="TCU18803.1"/>
    </source>
</evidence>
<organism evidence="1 2">
    <name type="scientific">Rhizobium sullae</name>
    <name type="common">Rhizobium hedysari</name>
    <dbReference type="NCBI Taxonomy" id="50338"/>
    <lineage>
        <taxon>Bacteria</taxon>
        <taxon>Pseudomonadati</taxon>
        <taxon>Pseudomonadota</taxon>
        <taxon>Alphaproteobacteria</taxon>
        <taxon>Hyphomicrobiales</taxon>
        <taxon>Rhizobiaceae</taxon>
        <taxon>Rhizobium/Agrobacterium group</taxon>
        <taxon>Rhizobium</taxon>
    </lineage>
</organism>
<name>A0A4R3QBA9_RHISU</name>
<evidence type="ECO:0000313" key="2">
    <source>
        <dbReference type="Proteomes" id="UP000294576"/>
    </source>
</evidence>
<dbReference type="Proteomes" id="UP000294576">
    <property type="component" value="Unassembled WGS sequence"/>
</dbReference>
<comment type="caution">
    <text evidence="1">The sequence shown here is derived from an EMBL/GenBank/DDBJ whole genome shotgun (WGS) entry which is preliminary data.</text>
</comment>
<dbReference type="AlphaFoldDB" id="A0A4R3QBA9"/>
<sequence>MNDDTKLTASQACRVVGMDPNRLNEDIAAGRFPCAPSTIPGRARLFDRDDMLALWLYRERLERERNAKNAGHFACSITELARRNPEAIAISIVNGPGGNRSVSLADDLPSPSEWDKVIFSGTPIHDVTTYNIHLIRKFISERVQDELKTDD</sequence>
<dbReference type="RefSeq" id="WP_132559117.1">
    <property type="nucleotide sequence ID" value="NZ_SMBH01000002.1"/>
</dbReference>
<dbReference type="EMBL" id="SMBH01000002">
    <property type="protein sequence ID" value="TCU18803.1"/>
    <property type="molecule type" value="Genomic_DNA"/>
</dbReference>
<accession>A0A4R3QBA9</accession>
<reference evidence="1 2" key="1">
    <citation type="submission" date="2019-03" db="EMBL/GenBank/DDBJ databases">
        <title>Genomic Encyclopedia of Type Strains, Phase IV (KMG-V): Genome sequencing to study the core and pangenomes of soil and plant-associated prokaryotes.</title>
        <authorList>
            <person name="Whitman W."/>
        </authorList>
    </citation>
    <scope>NUCLEOTIDE SEQUENCE [LARGE SCALE GENOMIC DNA]</scope>
    <source>
        <strain evidence="1 2">Hc14</strain>
    </source>
</reference>
<proteinExistence type="predicted"/>
<protein>
    <submittedName>
        <fullName evidence="1">Uncharacterized protein</fullName>
    </submittedName>
</protein>